<feature type="compositionally biased region" description="Basic and acidic residues" evidence="1">
    <location>
        <begin position="8"/>
        <end position="22"/>
    </location>
</feature>
<evidence type="ECO:0000256" key="1">
    <source>
        <dbReference type="SAM" id="MobiDB-lite"/>
    </source>
</evidence>
<evidence type="ECO:0000313" key="3">
    <source>
        <dbReference type="Proteomes" id="UP001552299"/>
    </source>
</evidence>
<sequence length="218" mass="24423">MPDSTLEAMEKPFCEVGDEKNHASPNNPPMYSSPSSESSEGHQSQIIHYISTTTESMFMISLIERLKKIMGSCMWGQLLGSSSFGTVYEGINDDGNEELNALGHPHHKVLHPSSNSCIFRHHQDPLTLAPCKQCDSWNYTPQKFLEVVGTYCFLKAVGASLPAKLLEELKKIHEFYLQSPFCANKDSPYLCDQVLLALCGAKFTRRQFIVLKLINFSS</sequence>
<comment type="caution">
    <text evidence="2">The sequence shown here is derived from an EMBL/GenBank/DDBJ whole genome shotgun (WGS) entry which is preliminary data.</text>
</comment>
<feature type="region of interest" description="Disordered" evidence="1">
    <location>
        <begin position="1"/>
        <end position="44"/>
    </location>
</feature>
<gene>
    <name evidence="2" type="ORF">M5K25_008979</name>
</gene>
<keyword evidence="3" id="KW-1185">Reference proteome</keyword>
<name>A0ABD0VA50_DENTH</name>
<proteinExistence type="predicted"/>
<dbReference type="Proteomes" id="UP001552299">
    <property type="component" value="Unassembled WGS sequence"/>
</dbReference>
<reference evidence="2 3" key="1">
    <citation type="journal article" date="2024" name="Plant Biotechnol. J.">
        <title>Dendrobium thyrsiflorum genome and its molecular insights into genes involved in important horticultural traits.</title>
        <authorList>
            <person name="Chen B."/>
            <person name="Wang J.Y."/>
            <person name="Zheng P.J."/>
            <person name="Li K.L."/>
            <person name="Liang Y.M."/>
            <person name="Chen X.F."/>
            <person name="Zhang C."/>
            <person name="Zhao X."/>
            <person name="He X."/>
            <person name="Zhang G.Q."/>
            <person name="Liu Z.J."/>
            <person name="Xu Q."/>
        </authorList>
    </citation>
    <scope>NUCLEOTIDE SEQUENCE [LARGE SCALE GENOMIC DNA]</scope>
    <source>
        <strain evidence="2">GZMU011</strain>
    </source>
</reference>
<protein>
    <submittedName>
        <fullName evidence="2">Uncharacterized protein</fullName>
    </submittedName>
</protein>
<evidence type="ECO:0000313" key="2">
    <source>
        <dbReference type="EMBL" id="KAL0921865.1"/>
    </source>
</evidence>
<dbReference type="AlphaFoldDB" id="A0ABD0VA50"/>
<dbReference type="EMBL" id="JANQDX010000007">
    <property type="protein sequence ID" value="KAL0921865.1"/>
    <property type="molecule type" value="Genomic_DNA"/>
</dbReference>
<accession>A0ABD0VA50</accession>
<feature type="compositionally biased region" description="Low complexity" evidence="1">
    <location>
        <begin position="29"/>
        <end position="38"/>
    </location>
</feature>
<organism evidence="2 3">
    <name type="scientific">Dendrobium thyrsiflorum</name>
    <name type="common">Pinecone-like raceme dendrobium</name>
    <name type="synonym">Orchid</name>
    <dbReference type="NCBI Taxonomy" id="117978"/>
    <lineage>
        <taxon>Eukaryota</taxon>
        <taxon>Viridiplantae</taxon>
        <taxon>Streptophyta</taxon>
        <taxon>Embryophyta</taxon>
        <taxon>Tracheophyta</taxon>
        <taxon>Spermatophyta</taxon>
        <taxon>Magnoliopsida</taxon>
        <taxon>Liliopsida</taxon>
        <taxon>Asparagales</taxon>
        <taxon>Orchidaceae</taxon>
        <taxon>Epidendroideae</taxon>
        <taxon>Malaxideae</taxon>
        <taxon>Dendrobiinae</taxon>
        <taxon>Dendrobium</taxon>
    </lineage>
</organism>